<accession>A0A9W9DT47</accession>
<reference evidence="2" key="1">
    <citation type="submission" date="2022-08" db="EMBL/GenBank/DDBJ databases">
        <authorList>
            <consortium name="DOE Joint Genome Institute"/>
            <person name="Min B."/>
            <person name="Riley R."/>
            <person name="Sierra-Patev S."/>
            <person name="Naranjo-Ortiz M."/>
            <person name="Looney B."/>
            <person name="Konkel Z."/>
            <person name="Slot J.C."/>
            <person name="Sakamoto Y."/>
            <person name="Steenwyk J.L."/>
            <person name="Rokas A."/>
            <person name="Carro J."/>
            <person name="Camarero S."/>
            <person name="Ferreira P."/>
            <person name="Molpeceres G."/>
            <person name="Ruiz-Duenas F.J."/>
            <person name="Serrano A."/>
            <person name="Henrissat B."/>
            <person name="Drula E."/>
            <person name="Hughes K.W."/>
            <person name="Mata J.L."/>
            <person name="Ishikawa N.K."/>
            <person name="Vargas-Isla R."/>
            <person name="Ushijima S."/>
            <person name="Smith C.A."/>
            <person name="Ahrendt S."/>
            <person name="Andreopoulos W."/>
            <person name="He G."/>
            <person name="Labutti K."/>
            <person name="Lipzen A."/>
            <person name="Ng V."/>
            <person name="Sandor L."/>
            <person name="Barry K."/>
            <person name="Martinez A.T."/>
            <person name="Xiao Y."/>
            <person name="Gibbons J.G."/>
            <person name="Terashima K."/>
            <person name="Hibbett D.S."/>
            <person name="Grigoriev I.V."/>
        </authorList>
    </citation>
    <scope>NUCLEOTIDE SEQUENCE</scope>
    <source>
        <strain evidence="2">Sp2 HRB7682 ss15</strain>
    </source>
</reference>
<feature type="region of interest" description="Disordered" evidence="1">
    <location>
        <begin position="1"/>
        <end position="45"/>
    </location>
</feature>
<name>A0A9W9DT47_9AGAR</name>
<sequence length="322" mass="34789">MLSSLFTKKPQRETGAESPKVPEAPQVLNRTSKSPPHSLVTGLRTPHDAALAELYAKPSEHFEHESEGGTIEGAHASTGLSSPDIGTSNHPIPREVVGDPFNGQKLGILGLPDSNLNPEAHIPLSDAASRNEEIWSRLSTVIDLQSQIATLHLEMEGIGGKGDQGKGKGKGNKAPNVSKRPPVRAASSTAELLDLEHDEGVGIGDDEDEEQRKDREREEDFARLADQFEGRKEGVKSIMSKLDELSLALTEFHALQTPSIQFPSSRHNSLPVTTPTSSIQTTKSPVTLPPIISIPKDRPPTSILSPSRMLDSPDSAESHEFR</sequence>
<protein>
    <submittedName>
        <fullName evidence="2">Uncharacterized protein</fullName>
    </submittedName>
</protein>
<feature type="region of interest" description="Disordered" evidence="1">
    <location>
        <begin position="57"/>
        <end position="90"/>
    </location>
</feature>
<dbReference type="AlphaFoldDB" id="A0A9W9DT47"/>
<feature type="compositionally biased region" description="Polar residues" evidence="1">
    <location>
        <begin position="260"/>
        <end position="285"/>
    </location>
</feature>
<proteinExistence type="predicted"/>
<feature type="compositionally biased region" description="Polar residues" evidence="1">
    <location>
        <begin position="78"/>
        <end position="90"/>
    </location>
</feature>
<gene>
    <name evidence="2" type="ORF">C8J55DRAFT_559194</name>
</gene>
<feature type="region of interest" description="Disordered" evidence="1">
    <location>
        <begin position="159"/>
        <end position="218"/>
    </location>
</feature>
<evidence type="ECO:0000256" key="1">
    <source>
        <dbReference type="SAM" id="MobiDB-lite"/>
    </source>
</evidence>
<evidence type="ECO:0000313" key="2">
    <source>
        <dbReference type="EMBL" id="KAJ4485038.1"/>
    </source>
</evidence>
<reference evidence="2" key="2">
    <citation type="journal article" date="2023" name="Proc. Natl. Acad. Sci. U.S.A.">
        <title>A global phylogenomic analysis of the shiitake genus Lentinula.</title>
        <authorList>
            <person name="Sierra-Patev S."/>
            <person name="Min B."/>
            <person name="Naranjo-Ortiz M."/>
            <person name="Looney B."/>
            <person name="Konkel Z."/>
            <person name="Slot J.C."/>
            <person name="Sakamoto Y."/>
            <person name="Steenwyk J.L."/>
            <person name="Rokas A."/>
            <person name="Carro J."/>
            <person name="Camarero S."/>
            <person name="Ferreira P."/>
            <person name="Molpeceres G."/>
            <person name="Ruiz-Duenas F.J."/>
            <person name="Serrano A."/>
            <person name="Henrissat B."/>
            <person name="Drula E."/>
            <person name="Hughes K.W."/>
            <person name="Mata J.L."/>
            <person name="Ishikawa N.K."/>
            <person name="Vargas-Isla R."/>
            <person name="Ushijima S."/>
            <person name="Smith C.A."/>
            <person name="Donoghue J."/>
            <person name="Ahrendt S."/>
            <person name="Andreopoulos W."/>
            <person name="He G."/>
            <person name="LaButti K."/>
            <person name="Lipzen A."/>
            <person name="Ng V."/>
            <person name="Riley R."/>
            <person name="Sandor L."/>
            <person name="Barry K."/>
            <person name="Martinez A.T."/>
            <person name="Xiao Y."/>
            <person name="Gibbons J.G."/>
            <person name="Terashima K."/>
            <person name="Grigoriev I.V."/>
            <person name="Hibbett D."/>
        </authorList>
    </citation>
    <scope>NUCLEOTIDE SEQUENCE</scope>
    <source>
        <strain evidence="2">Sp2 HRB7682 ss15</strain>
    </source>
</reference>
<dbReference type="EMBL" id="JANVFS010000011">
    <property type="protein sequence ID" value="KAJ4485038.1"/>
    <property type="molecule type" value="Genomic_DNA"/>
</dbReference>
<dbReference type="Proteomes" id="UP001150238">
    <property type="component" value="Unassembled WGS sequence"/>
</dbReference>
<feature type="region of interest" description="Disordered" evidence="1">
    <location>
        <begin position="260"/>
        <end position="322"/>
    </location>
</feature>
<organism evidence="2 3">
    <name type="scientific">Lentinula lateritia</name>
    <dbReference type="NCBI Taxonomy" id="40482"/>
    <lineage>
        <taxon>Eukaryota</taxon>
        <taxon>Fungi</taxon>
        <taxon>Dikarya</taxon>
        <taxon>Basidiomycota</taxon>
        <taxon>Agaricomycotina</taxon>
        <taxon>Agaricomycetes</taxon>
        <taxon>Agaricomycetidae</taxon>
        <taxon>Agaricales</taxon>
        <taxon>Marasmiineae</taxon>
        <taxon>Omphalotaceae</taxon>
        <taxon>Lentinula</taxon>
    </lineage>
</organism>
<evidence type="ECO:0000313" key="3">
    <source>
        <dbReference type="Proteomes" id="UP001150238"/>
    </source>
</evidence>
<comment type="caution">
    <text evidence="2">The sequence shown here is derived from an EMBL/GenBank/DDBJ whole genome shotgun (WGS) entry which is preliminary data.</text>
</comment>
<feature type="compositionally biased region" description="Basic and acidic residues" evidence="1">
    <location>
        <begin position="58"/>
        <end position="67"/>
    </location>
</feature>